<dbReference type="AlphaFoldDB" id="A0A125W485"/>
<accession>A0A125W485</accession>
<dbReference type="HOGENOM" id="CLU_044146_0_1_9"/>
<dbReference type="SUPFAM" id="SSF56784">
    <property type="entry name" value="HAD-like"/>
    <property type="match status" value="1"/>
</dbReference>
<feature type="non-terminal residue" evidence="1">
    <location>
        <position position="1"/>
    </location>
</feature>
<dbReference type="PANTHER" id="PTHR10000:SF8">
    <property type="entry name" value="HAD SUPERFAMILY HYDROLASE-LIKE, TYPE 3"/>
    <property type="match status" value="1"/>
</dbReference>
<comment type="caution">
    <text evidence="1">The sequence shown here is derived from an EMBL/GenBank/DDBJ whole genome shotgun (WGS) entry which is preliminary data.</text>
</comment>
<dbReference type="PROSITE" id="PS01229">
    <property type="entry name" value="COF_2"/>
    <property type="match status" value="1"/>
</dbReference>
<sequence length="305" mass="34171">FSNLILQFALIEKTFILKERNSSDWRPIMAIKAIVMDIDGTLLTSEKKISPKTRQALVAAQKQGLSLILASGRPTNGMRTLADELEMAHYNGHLLSYNGACVTHHGSQQQLFNQTISKSLSQQILEHLKQFDVIPMINDETFMYVNDVFHNTLHLETGDFNIIEYESRGGNFQLCEWRDLAARLNFPLNKILIAGEPAYLQKYHEAIYAPFKETVTAAFSAPFYFEFTAKNIDKARSLEKLTLQLGITAEEVIAFGDGHNDYTMLEWAGTGIAMENAVDELKSIATEVTLSNDNDGIAVALANFL</sequence>
<dbReference type="SFLD" id="SFLDS00003">
    <property type="entry name" value="Haloacid_Dehalogenase"/>
    <property type="match status" value="1"/>
</dbReference>
<dbReference type="EMBL" id="AEBR01000072">
    <property type="protein sequence ID" value="EFM82209.1"/>
    <property type="molecule type" value="Genomic_DNA"/>
</dbReference>
<dbReference type="SFLD" id="SFLDG01144">
    <property type="entry name" value="C2.B.4:_PGP_Like"/>
    <property type="match status" value="1"/>
</dbReference>
<dbReference type="InterPro" id="IPR036412">
    <property type="entry name" value="HAD-like_sf"/>
</dbReference>
<dbReference type="SFLD" id="SFLDG01140">
    <property type="entry name" value="C2.B:_Phosphomannomutase_and_P"/>
    <property type="match status" value="1"/>
</dbReference>
<dbReference type="NCBIfam" id="TIGR00099">
    <property type="entry name" value="Cof-subfamily"/>
    <property type="match status" value="1"/>
</dbReference>
<evidence type="ECO:0000313" key="2">
    <source>
        <dbReference type="Proteomes" id="UP000004846"/>
    </source>
</evidence>
<dbReference type="GO" id="GO:0005829">
    <property type="term" value="C:cytosol"/>
    <property type="evidence" value="ECO:0007669"/>
    <property type="project" value="TreeGrafter"/>
</dbReference>
<dbReference type="PROSITE" id="PS01228">
    <property type="entry name" value="COF_1"/>
    <property type="match status" value="1"/>
</dbReference>
<dbReference type="Gene3D" id="3.30.1240.10">
    <property type="match status" value="1"/>
</dbReference>
<dbReference type="PANTHER" id="PTHR10000">
    <property type="entry name" value="PHOSPHOSERINE PHOSPHATASE"/>
    <property type="match status" value="1"/>
</dbReference>
<evidence type="ECO:0000313" key="1">
    <source>
        <dbReference type="EMBL" id="EFM82209.1"/>
    </source>
</evidence>
<gene>
    <name evidence="1" type="ORF">HMPREF9498_02184</name>
</gene>
<dbReference type="InterPro" id="IPR023214">
    <property type="entry name" value="HAD_sf"/>
</dbReference>
<reference evidence="1 2" key="1">
    <citation type="submission" date="2010-07" db="EMBL/GenBank/DDBJ databases">
        <authorList>
            <person name="Sid Ahmed O."/>
        </authorList>
    </citation>
    <scope>NUCLEOTIDE SEQUENCE [LARGE SCALE GENOMIC DNA]</scope>
    <source>
        <strain evidence="1 2">TX4248</strain>
    </source>
</reference>
<dbReference type="Proteomes" id="UP000004846">
    <property type="component" value="Unassembled WGS sequence"/>
</dbReference>
<dbReference type="GO" id="GO:0016791">
    <property type="term" value="F:phosphatase activity"/>
    <property type="evidence" value="ECO:0007669"/>
    <property type="project" value="UniProtKB-ARBA"/>
</dbReference>
<keyword evidence="1" id="KW-0378">Hydrolase</keyword>
<dbReference type="NCBIfam" id="TIGR01484">
    <property type="entry name" value="HAD-SF-IIB"/>
    <property type="match status" value="1"/>
</dbReference>
<protein>
    <submittedName>
        <fullName evidence="1">Cof-like hydrolase</fullName>
    </submittedName>
</protein>
<dbReference type="GO" id="GO:0000287">
    <property type="term" value="F:magnesium ion binding"/>
    <property type="evidence" value="ECO:0007669"/>
    <property type="project" value="TreeGrafter"/>
</dbReference>
<organism evidence="1 2">
    <name type="scientific">Enterococcus faecalis TX4248</name>
    <dbReference type="NCBI Taxonomy" id="749495"/>
    <lineage>
        <taxon>Bacteria</taxon>
        <taxon>Bacillati</taxon>
        <taxon>Bacillota</taxon>
        <taxon>Bacilli</taxon>
        <taxon>Lactobacillales</taxon>
        <taxon>Enterococcaceae</taxon>
        <taxon>Enterococcus</taxon>
    </lineage>
</organism>
<dbReference type="Gene3D" id="3.40.50.1000">
    <property type="entry name" value="HAD superfamily/HAD-like"/>
    <property type="match status" value="1"/>
</dbReference>
<dbReference type="InterPro" id="IPR006379">
    <property type="entry name" value="HAD-SF_hydro_IIB"/>
</dbReference>
<proteinExistence type="predicted"/>
<dbReference type="CDD" id="cd07516">
    <property type="entry name" value="HAD_Pase"/>
    <property type="match status" value="1"/>
</dbReference>
<dbReference type="Pfam" id="PF08282">
    <property type="entry name" value="Hydrolase_3"/>
    <property type="match status" value="1"/>
</dbReference>
<dbReference type="InterPro" id="IPR000150">
    <property type="entry name" value="Cof"/>
</dbReference>
<name>A0A125W485_ENTFL</name>